<feature type="region of interest" description="Disordered" evidence="1">
    <location>
        <begin position="1763"/>
        <end position="1798"/>
    </location>
</feature>
<dbReference type="SMART" id="SM00507">
    <property type="entry name" value="HNHc"/>
    <property type="match status" value="1"/>
</dbReference>
<feature type="compositionally biased region" description="Basic and acidic residues" evidence="1">
    <location>
        <begin position="1663"/>
        <end position="1674"/>
    </location>
</feature>
<keyword evidence="2" id="KW-0732">Signal</keyword>
<feature type="compositionally biased region" description="Basic and acidic residues" evidence="1">
    <location>
        <begin position="1782"/>
        <end position="1798"/>
    </location>
</feature>
<evidence type="ECO:0000259" key="3">
    <source>
        <dbReference type="SMART" id="SM00507"/>
    </source>
</evidence>
<dbReference type="RefSeq" id="WP_051885821.1">
    <property type="nucleotide sequence ID" value="NZ_JBEWQG010000007.1"/>
</dbReference>
<feature type="chain" id="PRO_5046168825" description="HNH nuclease domain-containing protein" evidence="2">
    <location>
        <begin position="20"/>
        <end position="1851"/>
    </location>
</feature>
<dbReference type="NCBIfam" id="TIGR03696">
    <property type="entry name" value="Rhs_assc_core"/>
    <property type="match status" value="1"/>
</dbReference>
<sequence length="1851" mass="207127">MKKYIYSFLLLSIVSFAYAQDRSLRAAPPGGGGGGDRPVKMYRDVDEDGYGDPAKYYMSTEPMEGYVSQGNDLDDNNQYITNRPPTQYFYQDIDGDTYGNPNSSVFYTLQPPGYVTNNEDCNDNNGAIKPTTVWYFDGDHDSFGNRLITTTSCLQPADYVLNPWDLDDGNGCITNITPQIFYRDFDKDTYGSAIETIYCSVMPDGYVTNNSDCNDREKLINPKTVWYFDGDHDSFGNRAVTVVSCIQPTDYVDNGNDCNDAATDLNPDTVWYYDNDDDGGGNDNITVRGCAAPRKYVRRGGDCDDDNREIDKYTIWYRDVDGDGFGVTANFVLNCTRPEGYTDKYGDCDDGNVAIHPDNIWYYDNDGDGAGDASTFIQSCTKPDRYVQNFDDCDDYNPTYKYVRTWYYDKDGDGYGRSTTTIARCIPPANYVDNASDYDDESRCITNTPPQTFYEDFDKDTYGNPNVSVSCSHLPDGYVTNNSDYDDRTGNIINIPPRTFYEDFDKDTFGNPNVSVYYSIQPTGYVLNNSDYDDRDGFITNIAPQTFYEDFDKDTFGNPNVSVYRSVQPTGYVANNSDYNDRTGNITNIPPQTFYEDFDKDTFGNLNVSLYYSIQPIGYVANASDCDDRATLINPNTKWYADNEGDGLGDPSNFVQQCAKPAGNYVDNFSDNCPLLYGSDPDCSSIKNPSSDHNYVITTNYKEPVKTVLSNPSPNQAQTSITYFDGLGRPIQQIANQQSNSGKDIITHIGYDDFGRQTQEYLPYAATSVNMAYEANAKVNTINFYSTEKYENTANPFSEKELESSPLSRILKQAAPGTDWAMNGGHEIKLDYQTNSGSEVKLYKAATSWNASAGIFDISFSENGYYDANELSKTVTYDENSSANPSETSGSTVEFKDREGKVILKRTYESQQKHDTYYVYDDYGNLTYVIPPKADGAISNEVLNGLCYQYKYDYRNRLVEKKLPEKQWEFIVYDKLDRPVATGPANSPFKGETTIGWLITKYDAFGRPVYTGWLNSTSNSSSRKTMQDAQNSATLLFETKQTSGTIDGVAANYSNLTSPTSFKLLTVNYYDTYNYPNVSTVATSIEGQAVLSNAKGLATGSWVRALILASTISGETTSTFYDSKARPIRNYSQNYQGGYTSTDSKLDFSGKALYTITKHKRTTGDVELTIREEFTYSAQDRLLTHTHQINGGAVQLLAENIYDDLGQLKAKKVGESTENPLQKIDYSYNIRGWLTGINKTDNLQQDTDSKDLFAFKINYNKVDWDAGVAQKLYNGNIAETSWITGNDMTGVTRGYGYKYDQLNRLKDATYQTPNLTDNKNYFGENLDYDKNGNIIRLQRKFMAGVSSNPYAGDMDNLGYFYTDNSNQLMKVSDTSNSPQGFKDDSNGYNDSSDDYAYDTNGNLIKDENKNITEIRYNHLNLPTQITFGTGNSIAYIYNAAGQKLEKIVTEGTTTTYTNYLGGFQYYYRENQGGGDFPTPDDPQGPKDPPIDGTDPPPIENNRNNALRGQLVNQEVPSTPTLQFFPTAEGYVKNTFVNGTNSYNYIFNYTDHLGNVRVSYQKNAQNVLEILEESNYYPFGLKHQGYNSVNLQPDYLRKYNGKELQTELDLNVYDYGARNYDPALGRWINLDALSEEFAEYSPYVYTYNDPVRHIDPDGNAPQDRLGENDPPEKKKSGVSAEAVKSLDRPVASTGGYPGQGLDELVTAGLQWLGKQISGSDVSKEASENFQFATSLAIVIVSKGKNTKADNEVVERLTKVETKAAKASENTLPKPGKGKGSVARADRDPKRTLTKKEKTEAIKERGGTCEGCNKEVTTTTADAHHTKRHADGGKTTKENTTILCKDCHKTIHK</sequence>
<accession>A0ABX4CMW9</accession>
<protein>
    <recommendedName>
        <fullName evidence="3">HNH nuclease domain-containing protein</fullName>
    </recommendedName>
</protein>
<dbReference type="CDD" id="cd00085">
    <property type="entry name" value="HNHc"/>
    <property type="match status" value="1"/>
</dbReference>
<organism evidence="4 5">
    <name type="scientific">Flavobacterium hydatis</name>
    <name type="common">Cytophaga aquatilis</name>
    <dbReference type="NCBI Taxonomy" id="991"/>
    <lineage>
        <taxon>Bacteria</taxon>
        <taxon>Pseudomonadati</taxon>
        <taxon>Bacteroidota</taxon>
        <taxon>Flavobacteriia</taxon>
        <taxon>Flavobacteriales</taxon>
        <taxon>Flavobacteriaceae</taxon>
        <taxon>Flavobacterium</taxon>
    </lineage>
</organism>
<dbReference type="Proteomes" id="UP000198424">
    <property type="component" value="Unassembled WGS sequence"/>
</dbReference>
<comment type="caution">
    <text evidence="4">The sequence shown here is derived from an EMBL/GenBank/DDBJ whole genome shotgun (WGS) entry which is preliminary data.</text>
</comment>
<dbReference type="EMBL" id="MUGY01000002">
    <property type="protein sequence ID" value="OXA97796.1"/>
    <property type="molecule type" value="Genomic_DNA"/>
</dbReference>
<dbReference type="Gene3D" id="1.10.30.50">
    <property type="match status" value="1"/>
</dbReference>
<keyword evidence="5" id="KW-1185">Reference proteome</keyword>
<evidence type="ECO:0000256" key="2">
    <source>
        <dbReference type="SAM" id="SignalP"/>
    </source>
</evidence>
<dbReference type="PANTHER" id="PTHR32305:SF15">
    <property type="entry name" value="PROTEIN RHSA-RELATED"/>
    <property type="match status" value="1"/>
</dbReference>
<proteinExistence type="predicted"/>
<dbReference type="PANTHER" id="PTHR32305">
    <property type="match status" value="1"/>
</dbReference>
<evidence type="ECO:0000256" key="1">
    <source>
        <dbReference type="SAM" id="MobiDB-lite"/>
    </source>
</evidence>
<name>A0ABX4CMW9_FLAHY</name>
<feature type="region of interest" description="Disordered" evidence="1">
    <location>
        <begin position="1653"/>
        <end position="1696"/>
    </location>
</feature>
<dbReference type="InterPro" id="IPR003615">
    <property type="entry name" value="HNH_nuc"/>
</dbReference>
<dbReference type="InterPro" id="IPR050708">
    <property type="entry name" value="T6SS_VgrG/RHS"/>
</dbReference>
<dbReference type="Pfam" id="PF01844">
    <property type="entry name" value="HNH"/>
    <property type="match status" value="1"/>
</dbReference>
<dbReference type="InterPro" id="IPR045619">
    <property type="entry name" value="DUF6443"/>
</dbReference>
<feature type="signal peptide" evidence="2">
    <location>
        <begin position="1"/>
        <end position="19"/>
    </location>
</feature>
<reference evidence="4 5" key="1">
    <citation type="submission" date="2016-11" db="EMBL/GenBank/DDBJ databases">
        <title>Whole genomes of Flavobacteriaceae.</title>
        <authorList>
            <person name="Stine C."/>
            <person name="Li C."/>
            <person name="Tadesse D."/>
        </authorList>
    </citation>
    <scope>NUCLEOTIDE SEQUENCE [LARGE SCALE GENOMIC DNA]</scope>
    <source>
        <strain evidence="4 5">ATCC 29551</strain>
    </source>
</reference>
<evidence type="ECO:0000313" key="4">
    <source>
        <dbReference type="EMBL" id="OXA97796.1"/>
    </source>
</evidence>
<evidence type="ECO:0000313" key="5">
    <source>
        <dbReference type="Proteomes" id="UP000198424"/>
    </source>
</evidence>
<gene>
    <name evidence="4" type="ORF">B0A62_02765</name>
</gene>
<feature type="domain" description="HNH nuclease" evidence="3">
    <location>
        <begin position="1795"/>
        <end position="1847"/>
    </location>
</feature>
<dbReference type="InterPro" id="IPR022385">
    <property type="entry name" value="Rhs_assc_core"/>
</dbReference>
<dbReference type="Gene3D" id="2.180.10.10">
    <property type="entry name" value="RHS repeat-associated core"/>
    <property type="match status" value="1"/>
</dbReference>
<feature type="region of interest" description="Disordered" evidence="1">
    <location>
        <begin position="1817"/>
        <end position="1836"/>
    </location>
</feature>
<feature type="region of interest" description="Disordered" evidence="1">
    <location>
        <begin position="1470"/>
        <end position="1503"/>
    </location>
</feature>
<dbReference type="InterPro" id="IPR002711">
    <property type="entry name" value="HNH"/>
</dbReference>
<dbReference type="Pfam" id="PF20041">
    <property type="entry name" value="DUF6443"/>
    <property type="match status" value="1"/>
</dbReference>